<keyword evidence="2" id="KW-0472">Membrane</keyword>
<dbReference type="InterPro" id="IPR051697">
    <property type="entry name" value="Patched_domain-protein"/>
</dbReference>
<evidence type="ECO:0000313" key="3">
    <source>
        <dbReference type="EMBL" id="KAF5835341.1"/>
    </source>
</evidence>
<feature type="transmembrane region" description="Helical" evidence="2">
    <location>
        <begin position="93"/>
        <end position="110"/>
    </location>
</feature>
<evidence type="ECO:0000256" key="2">
    <source>
        <dbReference type="SAM" id="Phobius"/>
    </source>
</evidence>
<proteinExistence type="predicted"/>
<gene>
    <name evidence="3" type="ORF">DUNSADRAFT_7536</name>
</gene>
<sequence length="320" mass="35253">MKREGLIQEKAPQGTATPKEGSRVLIHMSSFGQGTKGSTAHSGCGRCCARTWNGFLRPFLALNAVLVYIASQVDKGLTRTFGFMGSQIGYRPWATIIFSFACAGACCAGFKRVAEDTSDTLFTPPGAQSLDDRDYIQSVFGNAVGAMSIDLYASRRGETGENVLNKEGLSEFQRLWDRAVKDVTVTWRGDEYGLRDVCSPVSSLNKDCKVRSILQAFNFNRNGEIDNIQDNSQIIDAVNSDSFTDVYGRPMHLPSVLGGIERDGAGRVVAAEALASTINLEYSMEREQMGRSWFPAQTNEEKSIIRSRNTWVGSRSFWMS</sequence>
<keyword evidence="2" id="KW-1133">Transmembrane helix</keyword>
<dbReference type="Proteomes" id="UP000815325">
    <property type="component" value="Unassembled WGS sequence"/>
</dbReference>
<evidence type="ECO:0000256" key="1">
    <source>
        <dbReference type="SAM" id="MobiDB-lite"/>
    </source>
</evidence>
<name>A0ABQ7GL58_DUNSA</name>
<accession>A0ABQ7GL58</accession>
<dbReference type="PANTHER" id="PTHR10796">
    <property type="entry name" value="PATCHED-RELATED"/>
    <property type="match status" value="1"/>
</dbReference>
<comment type="caution">
    <text evidence="3">The sequence shown here is derived from an EMBL/GenBank/DDBJ whole genome shotgun (WGS) entry which is preliminary data.</text>
</comment>
<keyword evidence="2" id="KW-0812">Transmembrane</keyword>
<feature type="transmembrane region" description="Helical" evidence="2">
    <location>
        <begin position="55"/>
        <end position="73"/>
    </location>
</feature>
<protein>
    <submittedName>
        <fullName evidence="3">Uncharacterized protein</fullName>
    </submittedName>
</protein>
<organism evidence="3 4">
    <name type="scientific">Dunaliella salina</name>
    <name type="common">Green alga</name>
    <name type="synonym">Protococcus salinus</name>
    <dbReference type="NCBI Taxonomy" id="3046"/>
    <lineage>
        <taxon>Eukaryota</taxon>
        <taxon>Viridiplantae</taxon>
        <taxon>Chlorophyta</taxon>
        <taxon>core chlorophytes</taxon>
        <taxon>Chlorophyceae</taxon>
        <taxon>CS clade</taxon>
        <taxon>Chlamydomonadales</taxon>
        <taxon>Dunaliellaceae</taxon>
        <taxon>Dunaliella</taxon>
    </lineage>
</organism>
<dbReference type="PANTHER" id="PTHR10796:SF92">
    <property type="entry name" value="PATCHED-RELATED, ISOFORM A"/>
    <property type="match status" value="1"/>
</dbReference>
<dbReference type="EMBL" id="MU069710">
    <property type="protein sequence ID" value="KAF5835341.1"/>
    <property type="molecule type" value="Genomic_DNA"/>
</dbReference>
<keyword evidence="4" id="KW-1185">Reference proteome</keyword>
<feature type="region of interest" description="Disordered" evidence="1">
    <location>
        <begin position="1"/>
        <end position="20"/>
    </location>
</feature>
<evidence type="ECO:0000313" key="4">
    <source>
        <dbReference type="Proteomes" id="UP000815325"/>
    </source>
</evidence>
<reference evidence="3" key="1">
    <citation type="submission" date="2017-08" db="EMBL/GenBank/DDBJ databases">
        <authorList>
            <person name="Polle J.E."/>
            <person name="Barry K."/>
            <person name="Cushman J."/>
            <person name="Schmutz J."/>
            <person name="Tran D."/>
            <person name="Hathwaick L.T."/>
            <person name="Yim W.C."/>
            <person name="Jenkins J."/>
            <person name="Mckie-Krisberg Z.M."/>
            <person name="Prochnik S."/>
            <person name="Lindquist E."/>
            <person name="Dockter R.B."/>
            <person name="Adam C."/>
            <person name="Molina H."/>
            <person name="Bunkerborg J."/>
            <person name="Jin E."/>
            <person name="Buchheim M."/>
            <person name="Magnuson J."/>
        </authorList>
    </citation>
    <scope>NUCLEOTIDE SEQUENCE</scope>
    <source>
        <strain evidence="3">CCAP 19/18</strain>
    </source>
</reference>